<dbReference type="Pfam" id="PF01969">
    <property type="entry name" value="Ni_insertion"/>
    <property type="match status" value="1"/>
</dbReference>
<dbReference type="EMBL" id="SJPR01000001">
    <property type="protein sequence ID" value="TWT99836.1"/>
    <property type="molecule type" value="Genomic_DNA"/>
</dbReference>
<dbReference type="OrthoDB" id="9765625at2"/>
<dbReference type="RefSeq" id="WP_146443176.1">
    <property type="nucleotide sequence ID" value="NZ_SJPR01000001.1"/>
</dbReference>
<keyword evidence="1 2" id="KW-0533">Nickel</keyword>
<dbReference type="Proteomes" id="UP000317421">
    <property type="component" value="Unassembled WGS sequence"/>
</dbReference>
<evidence type="ECO:0000313" key="4">
    <source>
        <dbReference type="Proteomes" id="UP000317421"/>
    </source>
</evidence>
<dbReference type="GO" id="GO:0016829">
    <property type="term" value="F:lyase activity"/>
    <property type="evidence" value="ECO:0007669"/>
    <property type="project" value="UniProtKB-UniRule"/>
</dbReference>
<keyword evidence="4" id="KW-1185">Reference proteome</keyword>
<comment type="similarity">
    <text evidence="2">Belongs to the LarC family.</text>
</comment>
<accession>A0A5C6AK77</accession>
<organism evidence="3 4">
    <name type="scientific">Botrimarina colliarenosi</name>
    <dbReference type="NCBI Taxonomy" id="2528001"/>
    <lineage>
        <taxon>Bacteria</taxon>
        <taxon>Pseudomonadati</taxon>
        <taxon>Planctomycetota</taxon>
        <taxon>Planctomycetia</taxon>
        <taxon>Pirellulales</taxon>
        <taxon>Lacipirellulaceae</taxon>
        <taxon>Botrimarina</taxon>
    </lineage>
</organism>
<sequence>MRIAYLDCASGVSGDMTLGALVDAGVDLAAIQAGLDSLAWPDGTPNCRLVASQVKKCGFRATQVVVQHEPEHAHRHLHHIQKMIDGGALTPRAHELATAIFRRIAEAEAKVHGSTLEKVHFHEVGAIDSIADIVGAAIGWDLLGVEEVYCSPVPTGSGFVQIAHGRCAIPAPATAELLAGVPLAEHPPAGPIVGELTTPTGAAIVKELVKSFGPLPAMTIERIGLGSGQKDFDHPNVLRLVVGERIAVPGEPATQVAGGAPQTIVLLETNLDDTPGEAIGDCVERLWAAGALDVALSPLQMKKHRPGVLLSLQAAPADADRLAAIVFRHTTALGMRRQTVKRIVLPRRKVSLETEWGAGSVVVATLPDGSERVTPEYEDCKALADAAGVTVGEVSVALAAAWRRQQ</sequence>
<name>A0A5C6AK77_9BACT</name>
<dbReference type="NCBIfam" id="TIGR00299">
    <property type="entry name" value="nickel pincer cofactor biosynthesis protein LarC"/>
    <property type="match status" value="1"/>
</dbReference>
<evidence type="ECO:0000256" key="1">
    <source>
        <dbReference type="ARBA" id="ARBA00022596"/>
    </source>
</evidence>
<dbReference type="HAMAP" id="MF_01074">
    <property type="entry name" value="LarC"/>
    <property type="match status" value="1"/>
</dbReference>
<proteinExistence type="inferred from homology"/>
<dbReference type="AlphaFoldDB" id="A0A5C6AK77"/>
<evidence type="ECO:0000256" key="2">
    <source>
        <dbReference type="HAMAP-Rule" id="MF_01074"/>
    </source>
</evidence>
<dbReference type="PANTHER" id="PTHR36566:SF1">
    <property type="entry name" value="PYRIDINIUM-3,5-BISTHIOCARBOXYLIC ACID MONONUCLEOTIDE NICKEL INSERTION PROTEIN"/>
    <property type="match status" value="1"/>
</dbReference>
<reference evidence="3 4" key="1">
    <citation type="submission" date="2019-02" db="EMBL/GenBank/DDBJ databases">
        <title>Deep-cultivation of Planctomycetes and their phenomic and genomic characterization uncovers novel biology.</title>
        <authorList>
            <person name="Wiegand S."/>
            <person name="Jogler M."/>
            <person name="Boedeker C."/>
            <person name="Pinto D."/>
            <person name="Vollmers J."/>
            <person name="Rivas-Marin E."/>
            <person name="Kohn T."/>
            <person name="Peeters S.H."/>
            <person name="Heuer A."/>
            <person name="Rast P."/>
            <person name="Oberbeckmann S."/>
            <person name="Bunk B."/>
            <person name="Jeske O."/>
            <person name="Meyerdierks A."/>
            <person name="Storesund J.E."/>
            <person name="Kallscheuer N."/>
            <person name="Luecker S."/>
            <person name="Lage O.M."/>
            <person name="Pohl T."/>
            <person name="Merkel B.J."/>
            <person name="Hornburger P."/>
            <person name="Mueller R.-W."/>
            <person name="Bruemmer F."/>
            <person name="Labrenz M."/>
            <person name="Spormann A.M."/>
            <person name="Op Den Camp H."/>
            <person name="Overmann J."/>
            <person name="Amann R."/>
            <person name="Jetten M.S.M."/>
            <person name="Mascher T."/>
            <person name="Medema M.H."/>
            <person name="Devos D.P."/>
            <person name="Kaster A.-K."/>
            <person name="Ovreas L."/>
            <person name="Rohde M."/>
            <person name="Galperin M.Y."/>
            <person name="Jogler C."/>
        </authorList>
    </citation>
    <scope>NUCLEOTIDE SEQUENCE [LARGE SCALE GENOMIC DNA]</scope>
    <source>
        <strain evidence="3 4">Pla108</strain>
    </source>
</reference>
<dbReference type="PANTHER" id="PTHR36566">
    <property type="entry name" value="NICKEL INSERTION PROTEIN-RELATED"/>
    <property type="match status" value="1"/>
</dbReference>
<comment type="caution">
    <text evidence="3">The sequence shown here is derived from an EMBL/GenBank/DDBJ whole genome shotgun (WGS) entry which is preliminary data.</text>
</comment>
<dbReference type="Gene3D" id="3.30.70.1380">
    <property type="entry name" value="Transcriptional regulatory protein pf0864 domain like"/>
    <property type="match status" value="1"/>
</dbReference>
<protein>
    <recommendedName>
        <fullName evidence="2">Putative nickel insertion protein</fullName>
    </recommendedName>
</protein>
<evidence type="ECO:0000313" key="3">
    <source>
        <dbReference type="EMBL" id="TWT99836.1"/>
    </source>
</evidence>
<dbReference type="GO" id="GO:0016151">
    <property type="term" value="F:nickel cation binding"/>
    <property type="evidence" value="ECO:0007669"/>
    <property type="project" value="UniProtKB-UniRule"/>
</dbReference>
<dbReference type="InterPro" id="IPR002822">
    <property type="entry name" value="Ni_insertion"/>
</dbReference>
<keyword evidence="2" id="KW-0456">Lyase</keyword>
<gene>
    <name evidence="3" type="ORF">Pla108_07790</name>
</gene>